<dbReference type="CDD" id="cd16913">
    <property type="entry name" value="YkuD_like"/>
    <property type="match status" value="1"/>
</dbReference>
<dbReference type="STRING" id="1009370.ALO_13619"/>
<dbReference type="RefSeq" id="WP_004096649.1">
    <property type="nucleotide sequence ID" value="NZ_AFGF01000121.1"/>
</dbReference>
<dbReference type="Pfam" id="PF03734">
    <property type="entry name" value="YkuD"/>
    <property type="match status" value="1"/>
</dbReference>
<keyword evidence="8" id="KW-1185">Reference proteome</keyword>
<feature type="domain" description="L,D-TPase catalytic" evidence="6">
    <location>
        <begin position="53"/>
        <end position="193"/>
    </location>
</feature>
<evidence type="ECO:0000256" key="5">
    <source>
        <dbReference type="ARBA" id="ARBA00023316"/>
    </source>
</evidence>
<gene>
    <name evidence="7" type="ORF">ALO_13619</name>
</gene>
<dbReference type="SUPFAM" id="SSF141523">
    <property type="entry name" value="L,D-transpeptidase catalytic domain-like"/>
    <property type="match status" value="1"/>
</dbReference>
<evidence type="ECO:0000256" key="3">
    <source>
        <dbReference type="ARBA" id="ARBA00022960"/>
    </source>
</evidence>
<dbReference type="EMBL" id="AFGF01000121">
    <property type="protein sequence ID" value="EGO63298.1"/>
    <property type="molecule type" value="Genomic_DNA"/>
</dbReference>
<dbReference type="GO" id="GO:0071555">
    <property type="term" value="P:cell wall organization"/>
    <property type="evidence" value="ECO:0007669"/>
    <property type="project" value="UniProtKB-KW"/>
</dbReference>
<dbReference type="InterPro" id="IPR038063">
    <property type="entry name" value="Transpep_catalytic_dom"/>
</dbReference>
<dbReference type="InterPro" id="IPR005490">
    <property type="entry name" value="LD_TPept_cat_dom"/>
</dbReference>
<evidence type="ECO:0000256" key="2">
    <source>
        <dbReference type="ARBA" id="ARBA00022679"/>
    </source>
</evidence>
<dbReference type="Proteomes" id="UP000003240">
    <property type="component" value="Unassembled WGS sequence"/>
</dbReference>
<dbReference type="AlphaFoldDB" id="F7NKV5"/>
<evidence type="ECO:0000259" key="6">
    <source>
        <dbReference type="Pfam" id="PF03734"/>
    </source>
</evidence>
<keyword evidence="5" id="KW-0961">Cell wall biogenesis/degradation</keyword>
<accession>F7NKV5</accession>
<dbReference type="PANTHER" id="PTHR38589:SF1">
    <property type="entry name" value="BLR0621 PROTEIN"/>
    <property type="match status" value="1"/>
</dbReference>
<dbReference type="PANTHER" id="PTHR38589">
    <property type="entry name" value="BLR0621 PROTEIN"/>
    <property type="match status" value="1"/>
</dbReference>
<keyword evidence="4" id="KW-0573">Peptidoglycan synthesis</keyword>
<reference evidence="7 8" key="1">
    <citation type="journal article" date="2011" name="EMBO J.">
        <title>Structural diversity of bacterial flagellar motors.</title>
        <authorList>
            <person name="Chen S."/>
            <person name="Beeby M."/>
            <person name="Murphy G.E."/>
            <person name="Leadbetter J.R."/>
            <person name="Hendrixson D.R."/>
            <person name="Briegel A."/>
            <person name="Li Z."/>
            <person name="Shi J."/>
            <person name="Tocheva E.I."/>
            <person name="Muller A."/>
            <person name="Dobro M.J."/>
            <person name="Jensen G.J."/>
        </authorList>
    </citation>
    <scope>NUCLEOTIDE SEQUENCE [LARGE SCALE GENOMIC DNA]</scope>
    <source>
        <strain evidence="7 8">DSM 6540</strain>
    </source>
</reference>
<dbReference type="GO" id="GO:0009252">
    <property type="term" value="P:peptidoglycan biosynthetic process"/>
    <property type="evidence" value="ECO:0007669"/>
    <property type="project" value="UniProtKB-UniPathway"/>
</dbReference>
<dbReference type="GO" id="GO:0008360">
    <property type="term" value="P:regulation of cell shape"/>
    <property type="evidence" value="ECO:0007669"/>
    <property type="project" value="UniProtKB-KW"/>
</dbReference>
<keyword evidence="3" id="KW-0133">Cell shape</keyword>
<name>F7NKV5_9FIRM</name>
<protein>
    <submittedName>
        <fullName evidence="7">ErfK/YbiS/YcfS/YnhG family protein</fullName>
    </submittedName>
</protein>
<sequence length="204" mass="22597">MFIVRCGMVLMKDTDSRQVLVVYNQDPADYRAVLAAYEKKDADWVLAFSGASVPVTIGRNGFTPLEQKIEGDGKTPIGIFPLGIAFGYSAAADTGLDYRQSTAQDYWVDDSVSPQYNTWVSGAPAAQSFEKMLREDHLYRYGIVIEYNTRPVIAGKGSAIFIHLWRDPSSPTAGCVAMAEADMMKLLRWLDKNNKPQIILGYPG</sequence>
<dbReference type="eggNOG" id="COG3786">
    <property type="taxonomic scope" value="Bacteria"/>
</dbReference>
<dbReference type="GO" id="GO:0016740">
    <property type="term" value="F:transferase activity"/>
    <property type="evidence" value="ECO:0007669"/>
    <property type="project" value="UniProtKB-KW"/>
</dbReference>
<evidence type="ECO:0000313" key="7">
    <source>
        <dbReference type="EMBL" id="EGO63298.1"/>
    </source>
</evidence>
<comment type="caution">
    <text evidence="7">The sequence shown here is derived from an EMBL/GenBank/DDBJ whole genome shotgun (WGS) entry which is preliminary data.</text>
</comment>
<organism evidence="7 8">
    <name type="scientific">Acetonema longum DSM 6540</name>
    <dbReference type="NCBI Taxonomy" id="1009370"/>
    <lineage>
        <taxon>Bacteria</taxon>
        <taxon>Bacillati</taxon>
        <taxon>Bacillota</taxon>
        <taxon>Negativicutes</taxon>
        <taxon>Acetonemataceae</taxon>
        <taxon>Acetonema</taxon>
    </lineage>
</organism>
<evidence type="ECO:0000256" key="4">
    <source>
        <dbReference type="ARBA" id="ARBA00022984"/>
    </source>
</evidence>
<evidence type="ECO:0000256" key="1">
    <source>
        <dbReference type="ARBA" id="ARBA00004752"/>
    </source>
</evidence>
<evidence type="ECO:0000313" key="8">
    <source>
        <dbReference type="Proteomes" id="UP000003240"/>
    </source>
</evidence>
<dbReference type="UniPathway" id="UPA00219"/>
<keyword evidence="2" id="KW-0808">Transferase</keyword>
<proteinExistence type="predicted"/>
<comment type="pathway">
    <text evidence="1">Cell wall biogenesis; peptidoglycan biosynthesis.</text>
</comment>